<sequence>MQKRISHNKSRKGCVNCKKRHVKCDEQGPPCANCVVRKTDCVYQSPEAKPREGRKNRTATARVRRSPNGRKQAPEKTSDLPSGLFSRSQPGFSLMVHPCSSPVAFSSTTESNRLLEMELLHRWTTRTWMGLYSIPADEPYMQILLPRAALKDGYVMNSLLAAAAVDLAVSSNESESATYLCAALEYSNKASVGFRSQLENINQDNLHLLYHLAALSALMHFVLPSTQQTTLERVDIIFDLMLGACHIAAFNFKWLTDAPCSSRDILNYKPLSMGILDSDTIAALQKLSIVSRQIHVPASRYSAISGGEEAPLASEEYVIIIAQLKYCFAEDACGRIKGYFLSMVALGGRDYASAVKNREPMALFMLMYFGVLLDRAGRDYMSWWVGMAGRELVEEVSDILKHSPIAQIPEGREGMSWTRQQVGLPPLALNSVIEETCCSLPELRLSFPVAV</sequence>
<evidence type="ECO:0000256" key="2">
    <source>
        <dbReference type="ARBA" id="ARBA00023125"/>
    </source>
</evidence>
<evidence type="ECO:0000256" key="3">
    <source>
        <dbReference type="ARBA" id="ARBA00023163"/>
    </source>
</evidence>
<evidence type="ECO:0000259" key="6">
    <source>
        <dbReference type="PROSITE" id="PS50048"/>
    </source>
</evidence>
<proteinExistence type="predicted"/>
<organism evidence="7 8">
    <name type="scientific">Emergomyces pasteurianus Ep9510</name>
    <dbReference type="NCBI Taxonomy" id="1447872"/>
    <lineage>
        <taxon>Eukaryota</taxon>
        <taxon>Fungi</taxon>
        <taxon>Dikarya</taxon>
        <taxon>Ascomycota</taxon>
        <taxon>Pezizomycotina</taxon>
        <taxon>Eurotiomycetes</taxon>
        <taxon>Eurotiomycetidae</taxon>
        <taxon>Onygenales</taxon>
        <taxon>Ajellomycetaceae</taxon>
        <taxon>Emergomyces</taxon>
    </lineage>
</organism>
<dbReference type="CDD" id="cd00067">
    <property type="entry name" value="GAL4"/>
    <property type="match status" value="1"/>
</dbReference>
<dbReference type="PANTHER" id="PTHR47784">
    <property type="entry name" value="STEROL UPTAKE CONTROL PROTEIN 2"/>
    <property type="match status" value="1"/>
</dbReference>
<dbReference type="PANTHER" id="PTHR47784:SF10">
    <property type="entry name" value="TRANSCRIPTION FACTOR, PUTATIVE (AFU_ORTHOLOGUE AFUA_6G14150)-RELATED"/>
    <property type="match status" value="1"/>
</dbReference>
<dbReference type="SMART" id="SM00066">
    <property type="entry name" value="GAL4"/>
    <property type="match status" value="1"/>
</dbReference>
<comment type="caution">
    <text evidence="7">The sequence shown here is derived from an EMBL/GenBank/DDBJ whole genome shotgun (WGS) entry which is preliminary data.</text>
</comment>
<keyword evidence="2" id="KW-0238">DNA-binding</keyword>
<dbReference type="EMBL" id="LGRN01000227">
    <property type="protein sequence ID" value="OJD14323.1"/>
    <property type="molecule type" value="Genomic_DNA"/>
</dbReference>
<dbReference type="PROSITE" id="PS50048">
    <property type="entry name" value="ZN2_CY6_FUNGAL_2"/>
    <property type="match status" value="1"/>
</dbReference>
<keyword evidence="8" id="KW-1185">Reference proteome</keyword>
<dbReference type="PROSITE" id="PS00463">
    <property type="entry name" value="ZN2_CY6_FUNGAL_1"/>
    <property type="match status" value="1"/>
</dbReference>
<dbReference type="SUPFAM" id="SSF57701">
    <property type="entry name" value="Zn2/Cys6 DNA-binding domain"/>
    <property type="match status" value="1"/>
</dbReference>
<dbReference type="VEuPathDB" id="FungiDB:AJ78_05318"/>
<keyword evidence="4" id="KW-0539">Nucleus</keyword>
<feature type="region of interest" description="Disordered" evidence="5">
    <location>
        <begin position="45"/>
        <end position="83"/>
    </location>
</feature>
<feature type="domain" description="Zn(2)-C6 fungal-type" evidence="6">
    <location>
        <begin position="13"/>
        <end position="43"/>
    </location>
</feature>
<dbReference type="Pfam" id="PF00172">
    <property type="entry name" value="Zn_clus"/>
    <property type="match status" value="1"/>
</dbReference>
<accession>A0A1J9Q2A8</accession>
<feature type="compositionally biased region" description="Basic residues" evidence="5">
    <location>
        <begin position="56"/>
        <end position="68"/>
    </location>
</feature>
<dbReference type="AlphaFoldDB" id="A0A1J9Q2A8"/>
<name>A0A1J9Q2A8_9EURO</name>
<evidence type="ECO:0000256" key="1">
    <source>
        <dbReference type="ARBA" id="ARBA00023015"/>
    </source>
</evidence>
<protein>
    <recommendedName>
        <fullName evidence="6">Zn(2)-C6 fungal-type domain-containing protein</fullName>
    </recommendedName>
</protein>
<evidence type="ECO:0000313" key="8">
    <source>
        <dbReference type="Proteomes" id="UP000182235"/>
    </source>
</evidence>
<dbReference type="GO" id="GO:0003677">
    <property type="term" value="F:DNA binding"/>
    <property type="evidence" value="ECO:0007669"/>
    <property type="project" value="UniProtKB-KW"/>
</dbReference>
<dbReference type="OrthoDB" id="5295362at2759"/>
<dbReference type="Gene3D" id="4.10.240.10">
    <property type="entry name" value="Zn(2)-C6 fungal-type DNA-binding domain"/>
    <property type="match status" value="1"/>
</dbReference>
<evidence type="ECO:0000313" key="7">
    <source>
        <dbReference type="EMBL" id="OJD14323.1"/>
    </source>
</evidence>
<dbReference type="InterPro" id="IPR036864">
    <property type="entry name" value="Zn2-C6_fun-type_DNA-bd_sf"/>
</dbReference>
<dbReference type="STRING" id="1447872.A0A1J9Q2A8"/>
<gene>
    <name evidence="7" type="ORF">AJ78_05318</name>
</gene>
<dbReference type="InterPro" id="IPR053157">
    <property type="entry name" value="Sterol_Uptake_Regulator"/>
</dbReference>
<reference evidence="7 8" key="1">
    <citation type="submission" date="2015-07" db="EMBL/GenBank/DDBJ databases">
        <title>Emmonsia species relationships and genome sequence.</title>
        <authorList>
            <consortium name="The Broad Institute Genomics Platform"/>
            <person name="Cuomo C.A."/>
            <person name="Munoz J.F."/>
            <person name="Imamovic A."/>
            <person name="Priest M.E."/>
            <person name="Young S."/>
            <person name="Clay O.K."/>
            <person name="McEwen J.G."/>
        </authorList>
    </citation>
    <scope>NUCLEOTIDE SEQUENCE [LARGE SCALE GENOMIC DNA]</scope>
    <source>
        <strain evidence="7 8">UAMH 9510</strain>
    </source>
</reference>
<keyword evidence="3" id="KW-0804">Transcription</keyword>
<dbReference type="Proteomes" id="UP000182235">
    <property type="component" value="Unassembled WGS sequence"/>
</dbReference>
<dbReference type="GO" id="GO:0008270">
    <property type="term" value="F:zinc ion binding"/>
    <property type="evidence" value="ECO:0007669"/>
    <property type="project" value="InterPro"/>
</dbReference>
<dbReference type="GO" id="GO:0001228">
    <property type="term" value="F:DNA-binding transcription activator activity, RNA polymerase II-specific"/>
    <property type="evidence" value="ECO:0007669"/>
    <property type="project" value="TreeGrafter"/>
</dbReference>
<dbReference type="InterPro" id="IPR001138">
    <property type="entry name" value="Zn2Cys6_DnaBD"/>
</dbReference>
<evidence type="ECO:0000256" key="4">
    <source>
        <dbReference type="ARBA" id="ARBA00023242"/>
    </source>
</evidence>
<keyword evidence="1" id="KW-0805">Transcription regulation</keyword>
<evidence type="ECO:0000256" key="5">
    <source>
        <dbReference type="SAM" id="MobiDB-lite"/>
    </source>
</evidence>